<dbReference type="RefSeq" id="XP_044959812.1">
    <property type="nucleotide sequence ID" value="XM_045103877.1"/>
</dbReference>
<dbReference type="Pfam" id="PF00847">
    <property type="entry name" value="AP2"/>
    <property type="match status" value="1"/>
</dbReference>
<dbReference type="EnsemblPlants" id="HORVU.MOREX.r3.7HG0719890.1">
    <property type="protein sequence ID" value="HORVU.MOREX.r3.7HG0719890.1"/>
    <property type="gene ID" value="HORVU.MOREX.r3.7HG0719890"/>
</dbReference>
<dbReference type="Gene3D" id="3.30.730.10">
    <property type="entry name" value="AP2/ERF domain"/>
    <property type="match status" value="1"/>
</dbReference>
<evidence type="ECO:0000256" key="1">
    <source>
        <dbReference type="ARBA" id="ARBA00004123"/>
    </source>
</evidence>
<protein>
    <recommendedName>
        <fullName evidence="7">AP2/ERF domain-containing protein</fullName>
    </recommendedName>
</protein>
<evidence type="ECO:0000313" key="9">
    <source>
        <dbReference type="Proteomes" id="UP000011116"/>
    </source>
</evidence>
<evidence type="ECO:0000259" key="7">
    <source>
        <dbReference type="PROSITE" id="PS51032"/>
    </source>
</evidence>
<dbReference type="GO" id="GO:0003700">
    <property type="term" value="F:DNA-binding transcription factor activity"/>
    <property type="evidence" value="ECO:0007669"/>
    <property type="project" value="InterPro"/>
</dbReference>
<dbReference type="KEGG" id="hvg:123410954"/>
<keyword evidence="9" id="KW-1185">Reference proteome</keyword>
<dbReference type="Gramene" id="HORVU.MOREX.r3.7HG0719890.1">
    <property type="protein sequence ID" value="HORVU.MOREX.r3.7HG0719890.1"/>
    <property type="gene ID" value="HORVU.MOREX.r3.7HG0719890"/>
</dbReference>
<dbReference type="CDD" id="cd00018">
    <property type="entry name" value="AP2"/>
    <property type="match status" value="1"/>
</dbReference>
<dbReference type="GO" id="GO:0009873">
    <property type="term" value="P:ethylene-activated signaling pathway"/>
    <property type="evidence" value="ECO:0007669"/>
    <property type="project" value="InterPro"/>
</dbReference>
<dbReference type="SMR" id="A0A8I6ZCJ9"/>
<dbReference type="InterPro" id="IPR036955">
    <property type="entry name" value="AP2/ERF_dom_sf"/>
</dbReference>
<dbReference type="Proteomes" id="UP000011116">
    <property type="component" value="Chromosome 7H"/>
</dbReference>
<dbReference type="Gramene" id="HORVU.MOREX.r2.7HG0596990.1">
    <property type="protein sequence ID" value="HORVU.MOREX.r2.7HG0596990.1"/>
    <property type="gene ID" value="HORVU.MOREX.r2.7HG0596990"/>
</dbReference>
<dbReference type="PROSITE" id="PS51032">
    <property type="entry name" value="AP2_ERF"/>
    <property type="match status" value="1"/>
</dbReference>
<dbReference type="PANTHER" id="PTHR31190">
    <property type="entry name" value="DNA-BINDING DOMAIN"/>
    <property type="match status" value="1"/>
</dbReference>
<evidence type="ECO:0000256" key="3">
    <source>
        <dbReference type="ARBA" id="ARBA00023125"/>
    </source>
</evidence>
<dbReference type="GO" id="GO:0005634">
    <property type="term" value="C:nucleus"/>
    <property type="evidence" value="ECO:0007669"/>
    <property type="project" value="UniProtKB-SubCell"/>
</dbReference>
<dbReference type="OrthoDB" id="668733at2759"/>
<dbReference type="GO" id="GO:0003677">
    <property type="term" value="F:DNA binding"/>
    <property type="evidence" value="ECO:0007669"/>
    <property type="project" value="UniProtKB-KW"/>
</dbReference>
<reference evidence="8" key="3">
    <citation type="submission" date="2022-01" db="UniProtKB">
        <authorList>
            <consortium name="EnsemblPlants"/>
        </authorList>
    </citation>
    <scope>IDENTIFICATION</scope>
    <source>
        <strain evidence="8">subsp. vulgare</strain>
    </source>
</reference>
<keyword evidence="3" id="KW-0238">DNA-binding</keyword>
<dbReference type="InterPro" id="IPR001471">
    <property type="entry name" value="AP2/ERF_dom"/>
</dbReference>
<dbReference type="SMART" id="SM00380">
    <property type="entry name" value="AP2"/>
    <property type="match status" value="1"/>
</dbReference>
<dbReference type="InterPro" id="IPR044808">
    <property type="entry name" value="ERF_plant"/>
</dbReference>
<gene>
    <name evidence="8" type="primary">LOC123410954</name>
</gene>
<keyword evidence="4" id="KW-0804">Transcription</keyword>
<evidence type="ECO:0000256" key="4">
    <source>
        <dbReference type="ARBA" id="ARBA00023163"/>
    </source>
</evidence>
<comment type="subcellular location">
    <subcellularLocation>
        <location evidence="1">Nucleus</location>
    </subcellularLocation>
</comment>
<evidence type="ECO:0000313" key="8">
    <source>
        <dbReference type="EnsemblPlants" id="HORVU.MOREX.r3.7HG0719890.1"/>
    </source>
</evidence>
<evidence type="ECO:0000256" key="2">
    <source>
        <dbReference type="ARBA" id="ARBA00023015"/>
    </source>
</evidence>
<dbReference type="SUPFAM" id="SSF54171">
    <property type="entry name" value="DNA-binding domain"/>
    <property type="match status" value="1"/>
</dbReference>
<organism evidence="8 9">
    <name type="scientific">Hordeum vulgare subsp. vulgare</name>
    <name type="common">Domesticated barley</name>
    <dbReference type="NCBI Taxonomy" id="112509"/>
    <lineage>
        <taxon>Eukaryota</taxon>
        <taxon>Viridiplantae</taxon>
        <taxon>Streptophyta</taxon>
        <taxon>Embryophyta</taxon>
        <taxon>Tracheophyta</taxon>
        <taxon>Spermatophyta</taxon>
        <taxon>Magnoliopsida</taxon>
        <taxon>Liliopsida</taxon>
        <taxon>Poales</taxon>
        <taxon>Poaceae</taxon>
        <taxon>BOP clade</taxon>
        <taxon>Pooideae</taxon>
        <taxon>Triticodae</taxon>
        <taxon>Triticeae</taxon>
        <taxon>Hordeinae</taxon>
        <taxon>Hordeum</taxon>
    </lineage>
</organism>
<reference evidence="9" key="1">
    <citation type="journal article" date="2012" name="Nature">
        <title>A physical, genetic and functional sequence assembly of the barley genome.</title>
        <authorList>
            <consortium name="The International Barley Genome Sequencing Consortium"/>
            <person name="Mayer K.F."/>
            <person name="Waugh R."/>
            <person name="Brown J.W."/>
            <person name="Schulman A."/>
            <person name="Langridge P."/>
            <person name="Platzer M."/>
            <person name="Fincher G.B."/>
            <person name="Muehlbauer G.J."/>
            <person name="Sato K."/>
            <person name="Close T.J."/>
            <person name="Wise R.P."/>
            <person name="Stein N."/>
        </authorList>
    </citation>
    <scope>NUCLEOTIDE SEQUENCE [LARGE SCALE GENOMIC DNA]</scope>
    <source>
        <strain evidence="9">cv. Morex</strain>
    </source>
</reference>
<keyword evidence="5" id="KW-0539">Nucleus</keyword>
<accession>A0A8I6ZCJ9</accession>
<reference evidence="8" key="2">
    <citation type="submission" date="2020-10" db="EMBL/GenBank/DDBJ databases">
        <authorList>
            <person name="Scholz U."/>
            <person name="Mascher M."/>
            <person name="Fiebig A."/>
        </authorList>
    </citation>
    <scope>NUCLEOTIDE SEQUENCE [LARGE SCALE GENOMIC DNA]</scope>
    <source>
        <strain evidence="8">cv. Morex</strain>
    </source>
</reference>
<dbReference type="GeneID" id="123410954"/>
<feature type="region of interest" description="Disordered" evidence="6">
    <location>
        <begin position="112"/>
        <end position="138"/>
    </location>
</feature>
<feature type="domain" description="AP2/ERF" evidence="7">
    <location>
        <begin position="132"/>
        <end position="189"/>
    </location>
</feature>
<dbReference type="InterPro" id="IPR016177">
    <property type="entry name" value="DNA-bd_dom_sf"/>
</dbReference>
<feature type="region of interest" description="Disordered" evidence="6">
    <location>
        <begin position="63"/>
        <end position="87"/>
    </location>
</feature>
<evidence type="ECO:0000256" key="6">
    <source>
        <dbReference type="SAM" id="MobiDB-lite"/>
    </source>
</evidence>
<dbReference type="FunFam" id="3.30.730.10:FF:000001">
    <property type="entry name" value="Ethylene-responsive transcription factor 2"/>
    <property type="match status" value="1"/>
</dbReference>
<sequence>MCGGTNLEDVEVPVVTRKLTEATPWIEKKKPRQSDGKGRHFTRLRGLRGLGLDDDEEDFEADFKEFQANSWDSDQELERDGVGEKDDDDEVVEIKPFSIVKRSLSQDDLSTMSTFGFDGPSERPAKRKRKNQFRGTRQRPWGKWAAEIRDPSKGVRLWLGTFRSAEEAARAYDVAARRIHGKKAKVNFPEEPAVQEPTVIPALNNLANPNDFIYPSVDFASNQPLVQTANMPFVPEMNFVAPVQAPVMNMYSDQGSNTFGCFDLGRQYTIKTPVSTIAEGAESALVQSNTYNPVVIAEGAESAFVQSNTYNSVAPPVMKSDGVDFDAWMRFFLDDDVDEPIDSLVNFDVLQDVLGDMDLWNFDDMPICG</sequence>
<evidence type="ECO:0000256" key="5">
    <source>
        <dbReference type="ARBA" id="ARBA00023242"/>
    </source>
</evidence>
<dbReference type="PANTHER" id="PTHR31190:SF44">
    <property type="entry name" value="ETHYLENE-RESPONSIVE TRANSCRIPTION FACTOR 1"/>
    <property type="match status" value="1"/>
</dbReference>
<proteinExistence type="predicted"/>
<keyword evidence="2" id="KW-0805">Transcription regulation</keyword>
<name>A0A8I6ZCJ9_HORVV</name>
<dbReference type="PRINTS" id="PR00367">
    <property type="entry name" value="ETHRSPELEMNT"/>
</dbReference>
<dbReference type="AlphaFoldDB" id="A0A8I6ZCJ9"/>